<dbReference type="GeneID" id="98672144"/>
<dbReference type="GO" id="GO:0008408">
    <property type="term" value="F:3'-5' exonuclease activity"/>
    <property type="evidence" value="ECO:0007669"/>
    <property type="project" value="InterPro"/>
</dbReference>
<evidence type="ECO:0000313" key="12">
    <source>
        <dbReference type="Proteomes" id="UP000466952"/>
    </source>
</evidence>
<dbReference type="Pfam" id="PF07733">
    <property type="entry name" value="DNA_pol3_alpha"/>
    <property type="match status" value="1"/>
</dbReference>
<proteinExistence type="predicted"/>
<dbReference type="AlphaFoldDB" id="A0A139KAF8"/>
<dbReference type="Gene3D" id="3.20.20.140">
    <property type="entry name" value="Metal-dependent hydrolases"/>
    <property type="match status" value="1"/>
</dbReference>
<dbReference type="Proteomes" id="UP000466952">
    <property type="component" value="Unassembled WGS sequence"/>
</dbReference>
<evidence type="ECO:0000313" key="13">
    <source>
        <dbReference type="Proteomes" id="UP000487221"/>
    </source>
</evidence>
<feature type="domain" description="Polymerase/histidinol phosphatase N-terminal" evidence="2">
    <location>
        <begin position="108"/>
        <end position="175"/>
    </location>
</feature>
<evidence type="ECO:0000259" key="2">
    <source>
        <dbReference type="SMART" id="SM00481"/>
    </source>
</evidence>
<gene>
    <name evidence="8" type="ORF">DW758_10340</name>
    <name evidence="7" type="ORF">DWY92_06400</name>
    <name evidence="6" type="ORF">DXB37_07245</name>
    <name evidence="4" type="ORF">GAP55_12620</name>
    <name evidence="3" type="ORF">GAQ44_10845</name>
    <name evidence="5" type="ORF">JQN06_02640</name>
</gene>
<name>A0A139KAF8_BACUN</name>
<evidence type="ECO:0000313" key="9">
    <source>
        <dbReference type="Proteomes" id="UP000260759"/>
    </source>
</evidence>
<dbReference type="PANTHER" id="PTHR32294">
    <property type="entry name" value="DNA POLYMERASE III SUBUNIT ALPHA"/>
    <property type="match status" value="1"/>
</dbReference>
<dbReference type="EMBL" id="QSJZ01000007">
    <property type="protein sequence ID" value="RHE23210.1"/>
    <property type="molecule type" value="Genomic_DNA"/>
</dbReference>
<evidence type="ECO:0000313" key="6">
    <source>
        <dbReference type="EMBL" id="RGN94960.1"/>
    </source>
</evidence>
<dbReference type="SMART" id="SM00481">
    <property type="entry name" value="POLIIIAc"/>
    <property type="match status" value="1"/>
</dbReference>
<dbReference type="Proteomes" id="UP000260759">
    <property type="component" value="Unassembled WGS sequence"/>
</dbReference>
<dbReference type="EMBL" id="QRTH01000002">
    <property type="protein sequence ID" value="RGQ53302.1"/>
    <property type="molecule type" value="Genomic_DNA"/>
</dbReference>
<keyword evidence="14" id="KW-1185">Reference proteome</keyword>
<reference evidence="5 14" key="3">
    <citation type="submission" date="2020-12" db="EMBL/GenBank/DDBJ databases">
        <title>Microorganisms.</title>
        <authorList>
            <person name="Matos J."/>
            <person name="Faleiro L."/>
            <person name="Duarte I."/>
        </authorList>
    </citation>
    <scope>NUCLEOTIDE SEQUENCE [LARGE SCALE GENOMIC DNA]</scope>
    <source>
        <strain evidence="5 14">PtFD3Pch2</strain>
    </source>
</reference>
<organism evidence="4 12">
    <name type="scientific">Bacteroides uniformis</name>
    <dbReference type="NCBI Taxonomy" id="820"/>
    <lineage>
        <taxon>Bacteria</taxon>
        <taxon>Pseudomonadati</taxon>
        <taxon>Bacteroidota</taxon>
        <taxon>Bacteroidia</taxon>
        <taxon>Bacteroidales</taxon>
        <taxon>Bacteroidaceae</taxon>
        <taxon>Bacteroides</taxon>
    </lineage>
</organism>
<comment type="caution">
    <text evidence="4">The sequence shown here is derived from an EMBL/GenBank/DDBJ whole genome shotgun (WGS) entry which is preliminary data.</text>
</comment>
<evidence type="ECO:0000313" key="7">
    <source>
        <dbReference type="EMBL" id="RGQ53302.1"/>
    </source>
</evidence>
<reference evidence="9 10" key="1">
    <citation type="submission" date="2018-08" db="EMBL/GenBank/DDBJ databases">
        <title>A genome reference for cultivated species of the human gut microbiota.</title>
        <authorList>
            <person name="Zou Y."/>
            <person name="Xue W."/>
            <person name="Luo G."/>
        </authorList>
    </citation>
    <scope>NUCLEOTIDE SEQUENCE [LARGE SCALE GENOMIC DNA]</scope>
    <source>
        <strain evidence="7 11">AF28-11</strain>
        <strain evidence="8 10">AM29-12AC</strain>
        <strain evidence="6 9">OM03-4</strain>
    </source>
</reference>
<evidence type="ECO:0000256" key="1">
    <source>
        <dbReference type="ARBA" id="ARBA00019114"/>
    </source>
</evidence>
<dbReference type="EMBL" id="JAFBJK010000002">
    <property type="protein sequence ID" value="MBT8725073.1"/>
    <property type="molecule type" value="Genomic_DNA"/>
</dbReference>
<dbReference type="Proteomes" id="UP000283680">
    <property type="component" value="Unassembled WGS sequence"/>
</dbReference>
<dbReference type="CDD" id="cd07431">
    <property type="entry name" value="PHP_PolIIIA"/>
    <property type="match status" value="1"/>
</dbReference>
<dbReference type="EMBL" id="QSVA01000005">
    <property type="protein sequence ID" value="RGN94960.1"/>
    <property type="molecule type" value="Genomic_DNA"/>
</dbReference>
<dbReference type="InterPro" id="IPR016195">
    <property type="entry name" value="Pol/histidinol_Pase-like"/>
</dbReference>
<dbReference type="GO" id="GO:0006260">
    <property type="term" value="P:DNA replication"/>
    <property type="evidence" value="ECO:0007669"/>
    <property type="project" value="InterPro"/>
</dbReference>
<evidence type="ECO:0000313" key="5">
    <source>
        <dbReference type="EMBL" id="MBT8725073.1"/>
    </source>
</evidence>
<protein>
    <recommendedName>
        <fullName evidence="1">DNA polymerase III subunit alpha</fullName>
    </recommendedName>
</protein>
<dbReference type="RefSeq" id="WP_004293558.1">
    <property type="nucleotide sequence ID" value="NZ_CAXVJK010000015.1"/>
</dbReference>
<dbReference type="InterPro" id="IPR004013">
    <property type="entry name" value="PHP_dom"/>
</dbReference>
<dbReference type="Proteomes" id="UP000487221">
    <property type="component" value="Unassembled WGS sequence"/>
</dbReference>
<dbReference type="SUPFAM" id="SSF89550">
    <property type="entry name" value="PHP domain-like"/>
    <property type="match status" value="1"/>
</dbReference>
<sequence length="585" mass="67935">MIQELFSWLDAQRITYIPVDTEVVDIPGFGRLFTADLSGVESIFRGDGDKLVFNLMESPDVLMEEGIFHVAFPFGRNWYYYDLREEFRFNLLKYIGRPKPPVHDVPFVNLGIHTSYELLNACCSPEDLCRKAKWLGHTAVGICDRNTMAATLNLQKECANTGLKHIFGYSLTMMHEEERVGLKIYALDNEGLHNLLRIQRAVMVDSEDNTLRYEQLLMYAAGCVVVFAIRSVYWMAGHPKQVKRIRKGAEAVYYQVDANEYKADRIDREQLEALKYYFGNCYDADTDSFTVEPVLIPDCYYMDKDDAGYRIVVNKIATGAAHEQSDDQYFKTADELYDTLRPLFSGQWDFDSLFRRMCRPTVEIAGRADASFETGRMFMPEYRMRPEERERYGDRRTMFLRLLDDGLDRKVPEPERERYRERLDEEVYIIESTDNVDYFLVQWDMVREAHRRGIATGIGRGSAGGSLVSYLLGITSIDPLKYDLIFSRFLVPERCGLSWKDELTVLAPDITLGKGERYVEMESEGKTYRLCTDARMRVIRNGEERTIYADELMCGDEILFDRRDCLWNLKELETHESDLRTPPSL</sequence>
<evidence type="ECO:0000313" key="11">
    <source>
        <dbReference type="Proteomes" id="UP000283680"/>
    </source>
</evidence>
<evidence type="ECO:0000313" key="3">
    <source>
        <dbReference type="EMBL" id="KAB4183377.1"/>
    </source>
</evidence>
<dbReference type="InterPro" id="IPR004805">
    <property type="entry name" value="DnaE2/DnaE/PolC"/>
</dbReference>
<evidence type="ECO:0000313" key="4">
    <source>
        <dbReference type="EMBL" id="KAB4211816.1"/>
    </source>
</evidence>
<dbReference type="Proteomes" id="UP000283601">
    <property type="component" value="Unassembled WGS sequence"/>
</dbReference>
<dbReference type="EMBL" id="WCTY01000019">
    <property type="protein sequence ID" value="KAB4183377.1"/>
    <property type="molecule type" value="Genomic_DNA"/>
</dbReference>
<evidence type="ECO:0000313" key="8">
    <source>
        <dbReference type="EMBL" id="RHE23210.1"/>
    </source>
</evidence>
<dbReference type="PANTHER" id="PTHR32294:SF0">
    <property type="entry name" value="DNA POLYMERASE III SUBUNIT ALPHA"/>
    <property type="match status" value="1"/>
</dbReference>
<dbReference type="InterPro" id="IPR003141">
    <property type="entry name" value="Pol/His_phosphatase_N"/>
</dbReference>
<evidence type="ECO:0000313" key="10">
    <source>
        <dbReference type="Proteomes" id="UP000283601"/>
    </source>
</evidence>
<evidence type="ECO:0000313" key="14">
    <source>
        <dbReference type="Proteomes" id="UP001196342"/>
    </source>
</evidence>
<dbReference type="InterPro" id="IPR011708">
    <property type="entry name" value="DNA_pol3_alpha_NTPase_dom"/>
</dbReference>
<dbReference type="Pfam" id="PF02811">
    <property type="entry name" value="PHP"/>
    <property type="match status" value="1"/>
</dbReference>
<reference evidence="12 13" key="2">
    <citation type="journal article" date="2019" name="Nat. Med.">
        <title>A library of human gut bacterial isolates paired with longitudinal multiomics data enables mechanistic microbiome research.</title>
        <authorList>
            <person name="Poyet M."/>
            <person name="Groussin M."/>
            <person name="Gibbons S.M."/>
            <person name="Avila-Pacheco J."/>
            <person name="Jiang X."/>
            <person name="Kearney S.M."/>
            <person name="Perrotta A.R."/>
            <person name="Berdy B."/>
            <person name="Zhao S."/>
            <person name="Lieberman T.D."/>
            <person name="Swanson P.K."/>
            <person name="Smith M."/>
            <person name="Roesemann S."/>
            <person name="Alexander J.E."/>
            <person name="Rich S.A."/>
            <person name="Livny J."/>
            <person name="Vlamakis H."/>
            <person name="Clish C."/>
            <person name="Bullock K."/>
            <person name="Deik A."/>
            <person name="Scott J."/>
            <person name="Pierce K.A."/>
            <person name="Xavier R.J."/>
            <person name="Alm E.J."/>
        </authorList>
    </citation>
    <scope>NUCLEOTIDE SEQUENCE [LARGE SCALE GENOMIC DNA]</scope>
    <source>
        <strain evidence="4 12">BIOML-A11</strain>
        <strain evidence="3 13">BIOML-A19</strain>
    </source>
</reference>
<dbReference type="EMBL" id="WCTR01000008">
    <property type="protein sequence ID" value="KAB4211816.1"/>
    <property type="molecule type" value="Genomic_DNA"/>
</dbReference>
<dbReference type="Proteomes" id="UP001196342">
    <property type="component" value="Unassembled WGS sequence"/>
</dbReference>
<accession>A0A139KAF8</accession>